<dbReference type="GeneID" id="54567471"/>
<organism evidence="2 3">
    <name type="scientific">Zasmidium cellare ATCC 36951</name>
    <dbReference type="NCBI Taxonomy" id="1080233"/>
    <lineage>
        <taxon>Eukaryota</taxon>
        <taxon>Fungi</taxon>
        <taxon>Dikarya</taxon>
        <taxon>Ascomycota</taxon>
        <taxon>Pezizomycotina</taxon>
        <taxon>Dothideomycetes</taxon>
        <taxon>Dothideomycetidae</taxon>
        <taxon>Mycosphaerellales</taxon>
        <taxon>Mycosphaerellaceae</taxon>
        <taxon>Zasmidium</taxon>
    </lineage>
</organism>
<reference evidence="2" key="1">
    <citation type="journal article" date="2020" name="Stud. Mycol.">
        <title>101 Dothideomycetes genomes: a test case for predicting lifestyles and emergence of pathogens.</title>
        <authorList>
            <person name="Haridas S."/>
            <person name="Albert R."/>
            <person name="Binder M."/>
            <person name="Bloem J."/>
            <person name="Labutti K."/>
            <person name="Salamov A."/>
            <person name="Andreopoulos B."/>
            <person name="Baker S."/>
            <person name="Barry K."/>
            <person name="Bills G."/>
            <person name="Bluhm B."/>
            <person name="Cannon C."/>
            <person name="Castanera R."/>
            <person name="Culley D."/>
            <person name="Daum C."/>
            <person name="Ezra D."/>
            <person name="Gonzalez J."/>
            <person name="Henrissat B."/>
            <person name="Kuo A."/>
            <person name="Liang C."/>
            <person name="Lipzen A."/>
            <person name="Lutzoni F."/>
            <person name="Magnuson J."/>
            <person name="Mondo S."/>
            <person name="Nolan M."/>
            <person name="Ohm R."/>
            <person name="Pangilinan J."/>
            <person name="Park H.-J."/>
            <person name="Ramirez L."/>
            <person name="Alfaro M."/>
            <person name="Sun H."/>
            <person name="Tritt A."/>
            <person name="Yoshinaga Y."/>
            <person name="Zwiers L.-H."/>
            <person name="Turgeon B."/>
            <person name="Goodwin S."/>
            <person name="Spatafora J."/>
            <person name="Crous P."/>
            <person name="Grigoriev I."/>
        </authorList>
    </citation>
    <scope>NUCLEOTIDE SEQUENCE</scope>
    <source>
        <strain evidence="2">ATCC 36951</strain>
    </source>
</reference>
<dbReference type="AlphaFoldDB" id="A0A6A6C3Q5"/>
<sequence>MRDTPHGGRRSARIGASGHQAQPNPSVVRPEQNGKGSPRLEGAQRIVKFSLPGLGPLRTISGVGGIANGTAELPGLEAAKIKPKPIRKPLGISKRYWFRKKSIRPSVPSSRKMLDSCKLTEFVRVGSIDFFKLPAELRDHVYDHIAQPISVANAQEYGHGLASPTNIIKRVYDVTLLGCKKWSRKPPYAPTDYFLETPLPIQLVSRAFASEYYATVLRNAFSAPSIIRTIVADFNFDFIVAFFTSLEPSQVKKINDKQVTVLISFKTEGLALLDFQNLNLSAFNNILLENFCPQINGEDKFAQADEDEVPLANEEAVDSTSQGPTPNIRFEYIRSPGMSPPEDVDIIKNWWQQHPTDMCFLGPFFAQWEKDNPHDEY</sequence>
<dbReference type="RefSeq" id="XP_033661817.1">
    <property type="nucleotide sequence ID" value="XM_033814199.1"/>
</dbReference>
<proteinExistence type="predicted"/>
<dbReference type="Proteomes" id="UP000799537">
    <property type="component" value="Unassembled WGS sequence"/>
</dbReference>
<evidence type="ECO:0000313" key="2">
    <source>
        <dbReference type="EMBL" id="KAF2160928.1"/>
    </source>
</evidence>
<name>A0A6A6C3Q5_ZASCE</name>
<dbReference type="EMBL" id="ML993622">
    <property type="protein sequence ID" value="KAF2160928.1"/>
    <property type="molecule type" value="Genomic_DNA"/>
</dbReference>
<gene>
    <name evidence="2" type="ORF">M409DRAFT_59457</name>
</gene>
<feature type="region of interest" description="Disordered" evidence="1">
    <location>
        <begin position="1"/>
        <end position="42"/>
    </location>
</feature>
<evidence type="ECO:0000313" key="3">
    <source>
        <dbReference type="Proteomes" id="UP000799537"/>
    </source>
</evidence>
<keyword evidence="3" id="KW-1185">Reference proteome</keyword>
<accession>A0A6A6C3Q5</accession>
<protein>
    <submittedName>
        <fullName evidence="2">Uncharacterized protein</fullName>
    </submittedName>
</protein>
<evidence type="ECO:0000256" key="1">
    <source>
        <dbReference type="SAM" id="MobiDB-lite"/>
    </source>
</evidence>